<evidence type="ECO:0000313" key="4">
    <source>
        <dbReference type="RefSeq" id="XP_052133098.1"/>
    </source>
</evidence>
<accession>A0A6J1RW98</accession>
<evidence type="ECO:0000313" key="3">
    <source>
        <dbReference type="RefSeq" id="XP_026273239.1"/>
    </source>
</evidence>
<reference evidence="3 4" key="1">
    <citation type="submission" date="2025-04" db="UniProtKB">
        <authorList>
            <consortium name="RefSeq"/>
        </authorList>
    </citation>
    <scope>IDENTIFICATION</scope>
    <source>
        <tissue evidence="3 4">Whole organism</tissue>
    </source>
</reference>
<dbReference type="InterPro" id="IPR032675">
    <property type="entry name" value="LRR_dom_sf"/>
</dbReference>
<dbReference type="Proteomes" id="UP000504606">
    <property type="component" value="Unplaced"/>
</dbReference>
<dbReference type="RefSeq" id="XP_052133099.1">
    <property type="nucleotide sequence ID" value="XM_052277139.1"/>
</dbReference>
<organism evidence="2 3">
    <name type="scientific">Frankliniella occidentalis</name>
    <name type="common">Western flower thrips</name>
    <name type="synonym">Euthrips occidentalis</name>
    <dbReference type="NCBI Taxonomy" id="133901"/>
    <lineage>
        <taxon>Eukaryota</taxon>
        <taxon>Metazoa</taxon>
        <taxon>Ecdysozoa</taxon>
        <taxon>Arthropoda</taxon>
        <taxon>Hexapoda</taxon>
        <taxon>Insecta</taxon>
        <taxon>Pterygota</taxon>
        <taxon>Neoptera</taxon>
        <taxon>Paraneoptera</taxon>
        <taxon>Thysanoptera</taxon>
        <taxon>Terebrantia</taxon>
        <taxon>Thripoidea</taxon>
        <taxon>Thripidae</taxon>
        <taxon>Frankliniella</taxon>
    </lineage>
</organism>
<keyword evidence="2" id="KW-1185">Reference proteome</keyword>
<sequence>MSAEPLTLEQLPGDALLAVMQYLCVDDLFACRLVCKRLCGLALDRDVWCRREVDSLKLRRTQSLAGLLRLAPCVGTMVVRLGEGGALPYATTTCPADRLILKCYGLGADISLFTQVVRNQEALGRLRTVVVEYVEPPYVEIVNEAVDVLLRTLVQSSSLESLEFANGWPISLHPFVCKSQSSSLKKFRCELLGSSEWLVNAVLGGHAATLEDVDIGVLYFRHWAGFVRGMSSCTTTVRLLVSLPRLRRLRCAALPGLEDLVASEVLTDLTLLVYDDDSHEQVVSLLQRANQLRRLSLVDVTATTDVDRKSVGAQAVEALASSGRSRLESLSLIDDLPSSRPLLLALPRLAALRELTVCDEPVDSELLQGISPVTAPTLRRLEVHWAYKDCAHAWLHSDAMGFLARNPMVHLQLQNPRLCGGVDGRGLCDDSDDDIFCDECDGDDDCSQCDGYDDRGGQCVPCARRCHPELLRVVRTELWALDKIRFLEYGSGNKGLCGLGLFGHDIGRCPSPQDHIISPSQWRWIHVPPVSN</sequence>
<evidence type="ECO:0000259" key="1">
    <source>
        <dbReference type="PROSITE" id="PS50181"/>
    </source>
</evidence>
<gene>
    <name evidence="3 4 5" type="primary">LOC113202985</name>
</gene>
<dbReference type="InterPro" id="IPR036047">
    <property type="entry name" value="F-box-like_dom_sf"/>
</dbReference>
<evidence type="ECO:0000313" key="5">
    <source>
        <dbReference type="RefSeq" id="XP_052133099.1"/>
    </source>
</evidence>
<name>A0A6J1RW98_FRAOC</name>
<feature type="domain" description="F-box" evidence="1">
    <location>
        <begin position="5"/>
        <end position="51"/>
    </location>
</feature>
<proteinExistence type="predicted"/>
<dbReference type="SUPFAM" id="SSF81383">
    <property type="entry name" value="F-box domain"/>
    <property type="match status" value="1"/>
</dbReference>
<evidence type="ECO:0000313" key="2">
    <source>
        <dbReference type="Proteomes" id="UP000504606"/>
    </source>
</evidence>
<dbReference type="AlphaFoldDB" id="A0A6J1RW98"/>
<dbReference type="RefSeq" id="XP_052133098.1">
    <property type="nucleotide sequence ID" value="XM_052277138.1"/>
</dbReference>
<protein>
    <submittedName>
        <fullName evidence="3 4">Uncharacterized protein LOC113202985</fullName>
    </submittedName>
</protein>
<dbReference type="Pfam" id="PF12937">
    <property type="entry name" value="F-box-like"/>
    <property type="match status" value="1"/>
</dbReference>
<dbReference type="GeneID" id="113202985"/>
<dbReference type="PROSITE" id="PS50181">
    <property type="entry name" value="FBOX"/>
    <property type="match status" value="1"/>
</dbReference>
<dbReference type="KEGG" id="foc:113202985"/>
<dbReference type="OrthoDB" id="10687371at2759"/>
<dbReference type="Gene3D" id="3.80.10.10">
    <property type="entry name" value="Ribonuclease Inhibitor"/>
    <property type="match status" value="2"/>
</dbReference>
<dbReference type="InterPro" id="IPR001810">
    <property type="entry name" value="F-box_dom"/>
</dbReference>
<dbReference type="RefSeq" id="XP_026273239.1">
    <property type="nucleotide sequence ID" value="XM_026417454.2"/>
</dbReference>
<dbReference type="SMART" id="SM00256">
    <property type="entry name" value="FBOX"/>
    <property type="match status" value="1"/>
</dbReference>